<dbReference type="InterPro" id="IPR036388">
    <property type="entry name" value="WH-like_DNA-bd_sf"/>
</dbReference>
<dbReference type="SUPFAM" id="SSF46894">
    <property type="entry name" value="C-terminal effector domain of the bipartite response regulators"/>
    <property type="match status" value="1"/>
</dbReference>
<dbReference type="GO" id="GO:0006355">
    <property type="term" value="P:regulation of DNA-templated transcription"/>
    <property type="evidence" value="ECO:0007669"/>
    <property type="project" value="InterPro"/>
</dbReference>
<dbReference type="EMBL" id="SMLL01000005">
    <property type="protein sequence ID" value="TFY98491.1"/>
    <property type="molecule type" value="Genomic_DNA"/>
</dbReference>
<dbReference type="OrthoDB" id="5497412at2"/>
<gene>
    <name evidence="2" type="ORF">EZ242_13175</name>
</gene>
<dbReference type="SMART" id="SM00421">
    <property type="entry name" value="HTH_LUXR"/>
    <property type="match status" value="1"/>
</dbReference>
<evidence type="ECO:0000259" key="1">
    <source>
        <dbReference type="PROSITE" id="PS50043"/>
    </source>
</evidence>
<dbReference type="InterPro" id="IPR016032">
    <property type="entry name" value="Sig_transdc_resp-reg_C-effctor"/>
</dbReference>
<dbReference type="Pfam" id="PF00196">
    <property type="entry name" value="GerE"/>
    <property type="match status" value="1"/>
</dbReference>
<dbReference type="PROSITE" id="PS50043">
    <property type="entry name" value="HTH_LUXR_2"/>
    <property type="match status" value="1"/>
</dbReference>
<keyword evidence="3" id="KW-1185">Reference proteome</keyword>
<sequence>MPTHQKLMDSTISALYEAVSHDEQWPAALAGISRAFDSPRVAILRTTANLDGVFEIRALNHDPEAQKLYRDYYWAIDPTLRVTRTAHPGAWFDCESVVDPATTPEPEYMDFAVRHGIRYVAGGKVHVDKVSCTALSLQRPADHRRFDHSAGSTFRRLATHIGRASALSSDLRQAELAKGLSIAALDALQWPVFAVSSTGKLLLANQKGEAQLKLGTPFELHAGSLRSRDPEMDLVLRRVLSAAATRTGTSIKVKAGRSQWWLRAVPITMYSGVTLLYLSRIDGQRPSPDLMQELLNLSPAQADVACLLMDGHSVKQIASARAVSVWTVRAQLREIMHKAGVRRQVDLTQMLLSLPAISMGATNQEQAQ</sequence>
<protein>
    <recommendedName>
        <fullName evidence="1">HTH luxR-type domain-containing protein</fullName>
    </recommendedName>
</protein>
<dbReference type="Gene3D" id="1.10.10.10">
    <property type="entry name" value="Winged helix-like DNA-binding domain superfamily/Winged helix DNA-binding domain"/>
    <property type="match status" value="1"/>
</dbReference>
<evidence type="ECO:0000313" key="2">
    <source>
        <dbReference type="EMBL" id="TFY98491.1"/>
    </source>
</evidence>
<comment type="caution">
    <text evidence="2">The sequence shown here is derived from an EMBL/GenBank/DDBJ whole genome shotgun (WGS) entry which is preliminary data.</text>
</comment>
<dbReference type="InterPro" id="IPR000792">
    <property type="entry name" value="Tscrpt_reg_LuxR_C"/>
</dbReference>
<dbReference type="GO" id="GO:0003677">
    <property type="term" value="F:DNA binding"/>
    <property type="evidence" value="ECO:0007669"/>
    <property type="project" value="InterPro"/>
</dbReference>
<dbReference type="AlphaFoldDB" id="A0A4Z0BIE6"/>
<dbReference type="Proteomes" id="UP000297564">
    <property type="component" value="Unassembled WGS sequence"/>
</dbReference>
<accession>A0A4Z0BIE6</accession>
<name>A0A4Z0BIE6_9BURK</name>
<reference evidence="2 3" key="1">
    <citation type="submission" date="2019-03" db="EMBL/GenBank/DDBJ databases">
        <title>Ramlibacter rhizophilus CCTCC AB2015357, whole genome shotgun sequence.</title>
        <authorList>
            <person name="Zhang X."/>
            <person name="Feng G."/>
            <person name="Zhu H."/>
        </authorList>
    </citation>
    <scope>NUCLEOTIDE SEQUENCE [LARGE SCALE GENOMIC DNA]</scope>
    <source>
        <strain evidence="2 3">CCTCC AB2015357</strain>
    </source>
</reference>
<feature type="domain" description="HTH luxR-type" evidence="1">
    <location>
        <begin position="290"/>
        <end position="355"/>
    </location>
</feature>
<evidence type="ECO:0000313" key="3">
    <source>
        <dbReference type="Proteomes" id="UP000297564"/>
    </source>
</evidence>
<proteinExistence type="predicted"/>
<dbReference type="InterPro" id="IPR036693">
    <property type="entry name" value="TF_LuxR_autoind-bd_dom_sf"/>
</dbReference>
<organism evidence="2 3">
    <name type="scientific">Ramlibacter rhizophilus</name>
    <dbReference type="NCBI Taxonomy" id="1781167"/>
    <lineage>
        <taxon>Bacteria</taxon>
        <taxon>Pseudomonadati</taxon>
        <taxon>Pseudomonadota</taxon>
        <taxon>Betaproteobacteria</taxon>
        <taxon>Burkholderiales</taxon>
        <taxon>Comamonadaceae</taxon>
        <taxon>Ramlibacter</taxon>
    </lineage>
</organism>
<dbReference type="Gene3D" id="3.30.450.80">
    <property type="entry name" value="Transcription factor LuxR-like, autoinducer-binding domain"/>
    <property type="match status" value="1"/>
</dbReference>